<name>A0A1H9VH75_9PSEU</name>
<dbReference type="EMBL" id="FOGI01000008">
    <property type="protein sequence ID" value="SES21136.1"/>
    <property type="molecule type" value="Genomic_DNA"/>
</dbReference>
<dbReference type="STRING" id="155974.SAMN04487818_108374"/>
<protein>
    <recommendedName>
        <fullName evidence="4">Secreted protein</fullName>
    </recommendedName>
</protein>
<evidence type="ECO:0000256" key="1">
    <source>
        <dbReference type="SAM" id="SignalP"/>
    </source>
</evidence>
<keyword evidence="1" id="KW-0732">Signal</keyword>
<dbReference type="AlphaFoldDB" id="A0A1H9VH75"/>
<reference evidence="3" key="1">
    <citation type="submission" date="2016-10" db="EMBL/GenBank/DDBJ databases">
        <authorList>
            <person name="Varghese N."/>
            <person name="Submissions S."/>
        </authorList>
    </citation>
    <scope>NUCLEOTIDE SEQUENCE [LARGE SCALE GENOMIC DNA]</scope>
    <source>
        <strain evidence="3">DSM 44260</strain>
    </source>
</reference>
<gene>
    <name evidence="2" type="ORF">SAMN04487818_108374</name>
</gene>
<sequence>MLTLTPLSLRVAGLVLLATAAACSPDSGGSPPTTTTAVAADGPVRFTQCVRDQGFELPDPPPGAQTVELPARAKTDPAMGAAVDRCRHLLGQGSGKNPDDPQQQDRALATARCLRSKGVQVQDPAPGQPLQLNVDAKDPKAMQAVQDCRREVSRQFESGGPTSGG</sequence>
<accession>A0A1H9VH75</accession>
<feature type="chain" id="PRO_5039507777" description="Secreted protein" evidence="1">
    <location>
        <begin position="21"/>
        <end position="165"/>
    </location>
</feature>
<feature type="signal peptide" evidence="1">
    <location>
        <begin position="1"/>
        <end position="20"/>
    </location>
</feature>
<organism evidence="2 3">
    <name type="scientific">Actinokineospora terrae</name>
    <dbReference type="NCBI Taxonomy" id="155974"/>
    <lineage>
        <taxon>Bacteria</taxon>
        <taxon>Bacillati</taxon>
        <taxon>Actinomycetota</taxon>
        <taxon>Actinomycetes</taxon>
        <taxon>Pseudonocardiales</taxon>
        <taxon>Pseudonocardiaceae</taxon>
        <taxon>Actinokineospora</taxon>
    </lineage>
</organism>
<evidence type="ECO:0008006" key="4">
    <source>
        <dbReference type="Google" id="ProtNLM"/>
    </source>
</evidence>
<keyword evidence="3" id="KW-1185">Reference proteome</keyword>
<evidence type="ECO:0000313" key="3">
    <source>
        <dbReference type="Proteomes" id="UP000199051"/>
    </source>
</evidence>
<evidence type="ECO:0000313" key="2">
    <source>
        <dbReference type="EMBL" id="SES21136.1"/>
    </source>
</evidence>
<dbReference type="Proteomes" id="UP000199051">
    <property type="component" value="Unassembled WGS sequence"/>
</dbReference>
<proteinExistence type="predicted"/>